<keyword evidence="2 5" id="KW-0963">Cytoplasm</keyword>
<organism evidence="7 8">
    <name type="scientific">Synechococcus lacustris str. Tous</name>
    <dbReference type="NCBI Taxonomy" id="1910958"/>
    <lineage>
        <taxon>Bacteria</taxon>
        <taxon>Bacillati</taxon>
        <taxon>Cyanobacteriota</taxon>
        <taxon>Cyanophyceae</taxon>
        <taxon>Synechococcales</taxon>
        <taxon>Synechococcaceae</taxon>
        <taxon>Synechococcus</taxon>
    </lineage>
</organism>
<name>A0A2P7EFC5_9SYNE</name>
<evidence type="ECO:0000313" key="8">
    <source>
        <dbReference type="Proteomes" id="UP000240206"/>
    </source>
</evidence>
<dbReference type="EMBL" id="PXVC01000017">
    <property type="protein sequence ID" value="PSI01898.1"/>
    <property type="molecule type" value="Genomic_DNA"/>
</dbReference>
<dbReference type="Gene3D" id="3.30.70.790">
    <property type="entry name" value="UreE, C-terminal domain"/>
    <property type="match status" value="1"/>
</dbReference>
<dbReference type="Gene3D" id="2.60.260.20">
    <property type="entry name" value="Urease metallochaperone UreE, N-terminal domain"/>
    <property type="match status" value="1"/>
</dbReference>
<dbReference type="GO" id="GO:0019627">
    <property type="term" value="P:urea metabolic process"/>
    <property type="evidence" value="ECO:0007669"/>
    <property type="project" value="InterPro"/>
</dbReference>
<dbReference type="PIRSF" id="PIRSF036402">
    <property type="entry name" value="Ureas_acces_UreE"/>
    <property type="match status" value="1"/>
</dbReference>
<dbReference type="InterPro" id="IPR036118">
    <property type="entry name" value="UreE_N_sf"/>
</dbReference>
<dbReference type="SMART" id="SM00988">
    <property type="entry name" value="UreE_N"/>
    <property type="match status" value="1"/>
</dbReference>
<dbReference type="InterPro" id="IPR004029">
    <property type="entry name" value="UreE_N"/>
</dbReference>
<dbReference type="SUPFAM" id="SSF69287">
    <property type="entry name" value="Urease metallochaperone UreE, N-terminal domain"/>
    <property type="match status" value="1"/>
</dbReference>
<dbReference type="AlphaFoldDB" id="A0A2P7EFC5"/>
<comment type="caution">
    <text evidence="7">The sequence shown here is derived from an EMBL/GenBank/DDBJ whole genome shotgun (WGS) entry which is preliminary data.</text>
</comment>
<dbReference type="InterPro" id="IPR007864">
    <property type="entry name" value="UreE_C_dom"/>
</dbReference>
<dbReference type="HAMAP" id="MF_00822">
    <property type="entry name" value="UreE"/>
    <property type="match status" value="1"/>
</dbReference>
<feature type="domain" description="UreE urease accessory N-terminal" evidence="6">
    <location>
        <begin position="7"/>
        <end position="72"/>
    </location>
</feature>
<evidence type="ECO:0000313" key="7">
    <source>
        <dbReference type="EMBL" id="PSI01898.1"/>
    </source>
</evidence>
<dbReference type="GO" id="GO:0051082">
    <property type="term" value="F:unfolded protein binding"/>
    <property type="evidence" value="ECO:0007669"/>
    <property type="project" value="UniProtKB-UniRule"/>
</dbReference>
<dbReference type="GO" id="GO:0006457">
    <property type="term" value="P:protein folding"/>
    <property type="evidence" value="ECO:0007669"/>
    <property type="project" value="InterPro"/>
</dbReference>
<dbReference type="GO" id="GO:0005737">
    <property type="term" value="C:cytoplasm"/>
    <property type="evidence" value="ECO:0007669"/>
    <property type="project" value="UniProtKB-SubCell"/>
</dbReference>
<dbReference type="Pfam" id="PF05194">
    <property type="entry name" value="UreE_C"/>
    <property type="match status" value="1"/>
</dbReference>
<dbReference type="GO" id="GO:0065003">
    <property type="term" value="P:protein-containing complex assembly"/>
    <property type="evidence" value="ECO:0007669"/>
    <property type="project" value="InterPro"/>
</dbReference>
<gene>
    <name evidence="5" type="primary">ureE</name>
    <name evidence="7" type="ORF">C7K08_05815</name>
</gene>
<protein>
    <recommendedName>
        <fullName evidence="5">Urease accessory protein UreE</fullName>
    </recommendedName>
</protein>
<dbReference type="STRING" id="1910958.BTM30_06880"/>
<evidence type="ECO:0000256" key="4">
    <source>
        <dbReference type="ARBA" id="ARBA00023186"/>
    </source>
</evidence>
<evidence type="ECO:0000259" key="6">
    <source>
        <dbReference type="SMART" id="SM00988"/>
    </source>
</evidence>
<sequence length="153" mass="16394">MQQETRPLLLQHRCSSAAGEALLQLPLTAAERQICRGLRRCSGGQEVLLQLPRGEPLAPGQLLGAVENMPLAVVVAADEPLLVVCSNDPLALLQAAYHLGNRHVALELQADQLRLLADPVLEHLLGHRGLQVAHLQAPFLPESGAYGASHSHP</sequence>
<dbReference type="GO" id="GO:0016151">
    <property type="term" value="F:nickel cation binding"/>
    <property type="evidence" value="ECO:0007669"/>
    <property type="project" value="UniProtKB-UniRule"/>
</dbReference>
<dbReference type="Proteomes" id="UP000240206">
    <property type="component" value="Unassembled WGS sequence"/>
</dbReference>
<proteinExistence type="inferred from homology"/>
<dbReference type="SUPFAM" id="SSF69737">
    <property type="entry name" value="Urease metallochaperone UreE, C-terminal domain"/>
    <property type="match status" value="1"/>
</dbReference>
<comment type="subcellular location">
    <subcellularLocation>
        <location evidence="1 5">Cytoplasm</location>
    </subcellularLocation>
</comment>
<dbReference type="NCBIfam" id="NF009756">
    <property type="entry name" value="PRK13261.2-2"/>
    <property type="match status" value="1"/>
</dbReference>
<evidence type="ECO:0000256" key="1">
    <source>
        <dbReference type="ARBA" id="ARBA00004496"/>
    </source>
</evidence>
<keyword evidence="3 5" id="KW-0533">Nickel</keyword>
<evidence type="ECO:0000256" key="3">
    <source>
        <dbReference type="ARBA" id="ARBA00022596"/>
    </source>
</evidence>
<keyword evidence="4 5" id="KW-0143">Chaperone</keyword>
<accession>A0A2P7EFC5</accession>
<keyword evidence="8" id="KW-1185">Reference proteome</keyword>
<reference evidence="8" key="1">
    <citation type="submission" date="2018-03" db="EMBL/GenBank/DDBJ databases">
        <title>Ecological and genomic features of two cosmopolitan and abundant freshwater picocyanobacteria.</title>
        <authorList>
            <person name="Cabello-Yeves P.J."/>
            <person name="Picazo A."/>
            <person name="Camacho A."/>
            <person name="Callieri C."/>
            <person name="Rosselli R."/>
            <person name="Roda-Garcia J."/>
            <person name="Coutinho F.H."/>
            <person name="Rodriguez-Valera F."/>
        </authorList>
    </citation>
    <scope>NUCLEOTIDE SEQUENCE [LARGE SCALE GENOMIC DNA]</scope>
    <source>
        <strain evidence="8">Tous</strain>
    </source>
</reference>
<comment type="function">
    <text evidence="5">Involved in urease metallocenter assembly. Binds nickel. Probably functions as a nickel donor during metallocenter assembly.</text>
</comment>
<evidence type="ECO:0000256" key="2">
    <source>
        <dbReference type="ARBA" id="ARBA00022490"/>
    </source>
</evidence>
<dbReference type="InterPro" id="IPR012406">
    <property type="entry name" value="UreE"/>
</dbReference>
<evidence type="ECO:0000256" key="5">
    <source>
        <dbReference type="HAMAP-Rule" id="MF_00822"/>
    </source>
</evidence>
<comment type="similarity">
    <text evidence="5">Belongs to the UreE family.</text>
</comment>